<organism evidence="5 6">
    <name type="scientific">Glycomyces luteolus</name>
    <dbReference type="NCBI Taxonomy" id="2670330"/>
    <lineage>
        <taxon>Bacteria</taxon>
        <taxon>Bacillati</taxon>
        <taxon>Actinomycetota</taxon>
        <taxon>Actinomycetes</taxon>
        <taxon>Glycomycetales</taxon>
        <taxon>Glycomycetaceae</taxon>
        <taxon>Glycomyces</taxon>
    </lineage>
</organism>
<keyword evidence="2" id="KW-0560">Oxidoreductase</keyword>
<protein>
    <submittedName>
        <fullName evidence="5">SDR family NAD(P)-dependent oxidoreductase</fullName>
    </submittedName>
</protein>
<dbReference type="PRINTS" id="PR00081">
    <property type="entry name" value="GDHRDH"/>
</dbReference>
<evidence type="ECO:0000313" key="6">
    <source>
        <dbReference type="Proteomes" id="UP001146067"/>
    </source>
</evidence>
<dbReference type="InterPro" id="IPR057326">
    <property type="entry name" value="KR_dom"/>
</dbReference>
<comment type="similarity">
    <text evidence="1 3">Belongs to the short-chain dehydrogenases/reductases (SDR) family.</text>
</comment>
<dbReference type="GO" id="GO:0016491">
    <property type="term" value="F:oxidoreductase activity"/>
    <property type="evidence" value="ECO:0007669"/>
    <property type="project" value="UniProtKB-KW"/>
</dbReference>
<evidence type="ECO:0000256" key="1">
    <source>
        <dbReference type="ARBA" id="ARBA00006484"/>
    </source>
</evidence>
<gene>
    <name evidence="5" type="ORF">O1R50_01515</name>
</gene>
<accession>A0A9X3P457</accession>
<proteinExistence type="inferred from homology"/>
<name>A0A9X3P457_9ACTN</name>
<dbReference type="SUPFAM" id="SSF51735">
    <property type="entry name" value="NAD(P)-binding Rossmann-fold domains"/>
    <property type="match status" value="1"/>
</dbReference>
<dbReference type="EMBL" id="JAPZVP010000001">
    <property type="protein sequence ID" value="MDA1358281.1"/>
    <property type="molecule type" value="Genomic_DNA"/>
</dbReference>
<reference evidence="5" key="1">
    <citation type="submission" date="2022-12" db="EMBL/GenBank/DDBJ databases">
        <title>Gycomyces niveus sp.nov.,a novel actinomycete isolated from soil in Shouguan.</title>
        <authorList>
            <person name="Yang X."/>
        </authorList>
    </citation>
    <scope>NUCLEOTIDE SEQUENCE</scope>
    <source>
        <strain evidence="5">NEAU-A15</strain>
    </source>
</reference>
<dbReference type="Pfam" id="PF00106">
    <property type="entry name" value="adh_short"/>
    <property type="match status" value="1"/>
</dbReference>
<evidence type="ECO:0000256" key="3">
    <source>
        <dbReference type="RuleBase" id="RU000363"/>
    </source>
</evidence>
<dbReference type="Gene3D" id="3.40.50.720">
    <property type="entry name" value="NAD(P)-binding Rossmann-like Domain"/>
    <property type="match status" value="1"/>
</dbReference>
<dbReference type="InterPro" id="IPR020904">
    <property type="entry name" value="Sc_DH/Rdtase_CS"/>
</dbReference>
<dbReference type="PROSITE" id="PS00061">
    <property type="entry name" value="ADH_SHORT"/>
    <property type="match status" value="1"/>
</dbReference>
<dbReference type="SMART" id="SM00822">
    <property type="entry name" value="PKS_KR"/>
    <property type="match status" value="1"/>
</dbReference>
<dbReference type="CDD" id="cd05374">
    <property type="entry name" value="17beta-HSD-like_SDR_c"/>
    <property type="match status" value="1"/>
</dbReference>
<keyword evidence="6" id="KW-1185">Reference proteome</keyword>
<dbReference type="InterPro" id="IPR002347">
    <property type="entry name" value="SDR_fam"/>
</dbReference>
<dbReference type="NCBIfam" id="NF006114">
    <property type="entry name" value="PRK08263.1"/>
    <property type="match status" value="1"/>
</dbReference>
<dbReference type="PANTHER" id="PTHR43976">
    <property type="entry name" value="SHORT CHAIN DEHYDROGENASE"/>
    <property type="match status" value="1"/>
</dbReference>
<evidence type="ECO:0000259" key="4">
    <source>
        <dbReference type="SMART" id="SM00822"/>
    </source>
</evidence>
<sequence length="271" mass="29060">MSKTWLITGASRGFGRAWTTAALERGDQVAATARDTETLKELSDRYGEAVLPIQLDVNDRDADINAVQAAHRHFGRLDVVVNNAGYGHFGTTEETTEDEARAQMETNFFGALWITQAAIPLLREQGGGHIVQVSSIGGVTAFPGLGVYNASKWALEGLTEALAGEVAGFGIKTTLIEPSGFATDWAGASASRSQANPLYQPLRDAMANWGRGPTPTAEDSIEAFFAAVDAAEPPTRLILASQGYDLVLAAHEQRIETWRAWEKTARSADPA</sequence>
<comment type="caution">
    <text evidence="5">The sequence shown here is derived from an EMBL/GenBank/DDBJ whole genome shotgun (WGS) entry which is preliminary data.</text>
</comment>
<dbReference type="PANTHER" id="PTHR43976:SF16">
    <property type="entry name" value="SHORT-CHAIN DEHYDROGENASE_REDUCTASE FAMILY PROTEIN"/>
    <property type="match status" value="1"/>
</dbReference>
<evidence type="ECO:0000256" key="2">
    <source>
        <dbReference type="ARBA" id="ARBA00023002"/>
    </source>
</evidence>
<dbReference type="RefSeq" id="WP_270108072.1">
    <property type="nucleotide sequence ID" value="NZ_JAPZVP010000001.1"/>
</dbReference>
<evidence type="ECO:0000313" key="5">
    <source>
        <dbReference type="EMBL" id="MDA1358281.1"/>
    </source>
</evidence>
<dbReference type="PRINTS" id="PR00080">
    <property type="entry name" value="SDRFAMILY"/>
</dbReference>
<dbReference type="InterPro" id="IPR036291">
    <property type="entry name" value="NAD(P)-bd_dom_sf"/>
</dbReference>
<dbReference type="AlphaFoldDB" id="A0A9X3P457"/>
<feature type="domain" description="Ketoreductase" evidence="4">
    <location>
        <begin position="3"/>
        <end position="179"/>
    </location>
</feature>
<dbReference type="InterPro" id="IPR051911">
    <property type="entry name" value="SDR_oxidoreductase"/>
</dbReference>
<dbReference type="Proteomes" id="UP001146067">
    <property type="component" value="Unassembled WGS sequence"/>
</dbReference>